<sequence length="139" mass="15010">MVICDTGPLVAAAIVSDPDYRPCVDMFAGMHMARRPIVIPAPVVAEVGYLLGTRGNPRIEASFLTSLADGTFRVESLTDQDYRRAAELVEQYGDLPLGTTDAAVVAVAERLNVVEVATLDHRHFTVVRPNHVAALTLLP</sequence>
<dbReference type="GO" id="GO:0016787">
    <property type="term" value="F:hydrolase activity"/>
    <property type="evidence" value="ECO:0007669"/>
    <property type="project" value="UniProtKB-KW"/>
</dbReference>
<dbReference type="RefSeq" id="WP_068742956.1">
    <property type="nucleotide sequence ID" value="NZ_CBDRGN010000007.1"/>
</dbReference>
<organism evidence="8 9">
    <name type="scientific">Tsukamurella tyrosinosolvens</name>
    <dbReference type="NCBI Taxonomy" id="57704"/>
    <lineage>
        <taxon>Bacteria</taxon>
        <taxon>Bacillati</taxon>
        <taxon>Actinomycetota</taxon>
        <taxon>Actinomycetes</taxon>
        <taxon>Mycobacteriales</taxon>
        <taxon>Tsukamurellaceae</taxon>
        <taxon>Tsukamurella</taxon>
    </lineage>
</organism>
<reference evidence="9" key="1">
    <citation type="submission" date="2016-10" db="EMBL/GenBank/DDBJ databases">
        <authorList>
            <person name="Varghese N."/>
            <person name="Submissions S."/>
        </authorList>
    </citation>
    <scope>NUCLEOTIDE SEQUENCE [LARGE SCALE GENOMIC DNA]</scope>
    <source>
        <strain evidence="9">DSM 44234</strain>
    </source>
</reference>
<dbReference type="InterPro" id="IPR002716">
    <property type="entry name" value="PIN_dom"/>
</dbReference>
<keyword evidence="5 6" id="KW-0460">Magnesium</keyword>
<dbReference type="Proteomes" id="UP000182241">
    <property type="component" value="Unassembled WGS sequence"/>
</dbReference>
<keyword evidence="2 6" id="KW-0540">Nuclease</keyword>
<dbReference type="AlphaFoldDB" id="A0A1H4Z3J0"/>
<keyword evidence="1 6" id="KW-1277">Toxin-antitoxin system</keyword>
<evidence type="ECO:0000256" key="2">
    <source>
        <dbReference type="ARBA" id="ARBA00022722"/>
    </source>
</evidence>
<dbReference type="STRING" id="57704.SAMN04489793_4411"/>
<evidence type="ECO:0000259" key="7">
    <source>
        <dbReference type="Pfam" id="PF01850"/>
    </source>
</evidence>
<keyword evidence="3 6" id="KW-0479">Metal-binding</keyword>
<feature type="binding site" evidence="6">
    <location>
        <position position="5"/>
    </location>
    <ligand>
        <name>Mg(2+)</name>
        <dbReference type="ChEBI" id="CHEBI:18420"/>
    </ligand>
</feature>
<keyword evidence="6" id="KW-0800">Toxin</keyword>
<gene>
    <name evidence="6" type="primary">vapC</name>
    <name evidence="8" type="ORF">SAMN04489793_4411</name>
</gene>
<dbReference type="HAMAP" id="MF_00265">
    <property type="entry name" value="VapC_Nob1"/>
    <property type="match status" value="1"/>
</dbReference>
<comment type="function">
    <text evidence="6">Toxic component of a toxin-antitoxin (TA) system. An RNase.</text>
</comment>
<dbReference type="OrthoDB" id="32665at2"/>
<dbReference type="InterPro" id="IPR022907">
    <property type="entry name" value="VapC_family"/>
</dbReference>
<evidence type="ECO:0000313" key="8">
    <source>
        <dbReference type="EMBL" id="SED24517.1"/>
    </source>
</evidence>
<feature type="binding site" evidence="6">
    <location>
        <position position="101"/>
    </location>
    <ligand>
        <name>Mg(2+)</name>
        <dbReference type="ChEBI" id="CHEBI:18420"/>
    </ligand>
</feature>
<evidence type="ECO:0000256" key="3">
    <source>
        <dbReference type="ARBA" id="ARBA00022723"/>
    </source>
</evidence>
<evidence type="ECO:0000256" key="4">
    <source>
        <dbReference type="ARBA" id="ARBA00022801"/>
    </source>
</evidence>
<dbReference type="EC" id="3.1.-.-" evidence="6"/>
<feature type="domain" description="PIN" evidence="7">
    <location>
        <begin position="3"/>
        <end position="124"/>
    </location>
</feature>
<dbReference type="InterPro" id="IPR029060">
    <property type="entry name" value="PIN-like_dom_sf"/>
</dbReference>
<comment type="cofactor">
    <cofactor evidence="6">
        <name>Mg(2+)</name>
        <dbReference type="ChEBI" id="CHEBI:18420"/>
    </cofactor>
</comment>
<evidence type="ECO:0000256" key="6">
    <source>
        <dbReference type="HAMAP-Rule" id="MF_00265"/>
    </source>
</evidence>
<evidence type="ECO:0000256" key="5">
    <source>
        <dbReference type="ARBA" id="ARBA00022842"/>
    </source>
</evidence>
<dbReference type="SUPFAM" id="SSF88723">
    <property type="entry name" value="PIN domain-like"/>
    <property type="match status" value="1"/>
</dbReference>
<dbReference type="Pfam" id="PF01850">
    <property type="entry name" value="PIN"/>
    <property type="match status" value="1"/>
</dbReference>
<keyword evidence="4 6" id="KW-0378">Hydrolase</keyword>
<comment type="similarity">
    <text evidence="6">Belongs to the PINc/VapC protein family.</text>
</comment>
<accession>A0A1H4Z3J0</accession>
<protein>
    <recommendedName>
        <fullName evidence="6">Ribonuclease VapC</fullName>
        <shortName evidence="6">RNase VapC</shortName>
        <ecNumber evidence="6">3.1.-.-</ecNumber>
    </recommendedName>
    <alternativeName>
        <fullName evidence="6">Toxin VapC</fullName>
    </alternativeName>
</protein>
<dbReference type="Gene3D" id="3.40.50.1010">
    <property type="entry name" value="5'-nuclease"/>
    <property type="match status" value="1"/>
</dbReference>
<name>A0A1H4Z3J0_TSUTY</name>
<dbReference type="GO" id="GO:0090729">
    <property type="term" value="F:toxin activity"/>
    <property type="evidence" value="ECO:0007669"/>
    <property type="project" value="UniProtKB-KW"/>
</dbReference>
<keyword evidence="9" id="KW-1185">Reference proteome</keyword>
<dbReference type="GO" id="GO:0004540">
    <property type="term" value="F:RNA nuclease activity"/>
    <property type="evidence" value="ECO:0007669"/>
    <property type="project" value="InterPro"/>
</dbReference>
<dbReference type="EMBL" id="FNSA01000003">
    <property type="protein sequence ID" value="SED24517.1"/>
    <property type="molecule type" value="Genomic_DNA"/>
</dbReference>
<dbReference type="GO" id="GO:0000287">
    <property type="term" value="F:magnesium ion binding"/>
    <property type="evidence" value="ECO:0007669"/>
    <property type="project" value="UniProtKB-UniRule"/>
</dbReference>
<evidence type="ECO:0000313" key="9">
    <source>
        <dbReference type="Proteomes" id="UP000182241"/>
    </source>
</evidence>
<proteinExistence type="inferred from homology"/>
<evidence type="ECO:0000256" key="1">
    <source>
        <dbReference type="ARBA" id="ARBA00022649"/>
    </source>
</evidence>